<evidence type="ECO:0000256" key="5">
    <source>
        <dbReference type="ARBA" id="ARBA00022857"/>
    </source>
</evidence>
<evidence type="ECO:0000256" key="3">
    <source>
        <dbReference type="ARBA" id="ARBA00012856"/>
    </source>
</evidence>
<keyword evidence="4 7" id="KW-0554">One-carbon metabolism</keyword>
<evidence type="ECO:0000313" key="10">
    <source>
        <dbReference type="EMBL" id="GAN36868.1"/>
    </source>
</evidence>
<dbReference type="AlphaFoldDB" id="A0A0C9QDX8"/>
<keyword evidence="5 7" id="KW-0521">NADP</keyword>
<dbReference type="GO" id="GO:0046654">
    <property type="term" value="P:tetrahydrofolate biosynthetic process"/>
    <property type="evidence" value="ECO:0007669"/>
    <property type="project" value="UniProtKB-UniPathway"/>
</dbReference>
<dbReference type="Pfam" id="PF00186">
    <property type="entry name" value="DHFR_1"/>
    <property type="match status" value="1"/>
</dbReference>
<dbReference type="GO" id="GO:0046452">
    <property type="term" value="P:dihydrofolate metabolic process"/>
    <property type="evidence" value="ECO:0007669"/>
    <property type="project" value="TreeGrafter"/>
</dbReference>
<evidence type="ECO:0000256" key="2">
    <source>
        <dbReference type="ARBA" id="ARBA00009539"/>
    </source>
</evidence>
<evidence type="ECO:0000256" key="8">
    <source>
        <dbReference type="RuleBase" id="RU004474"/>
    </source>
</evidence>
<dbReference type="InterPro" id="IPR017925">
    <property type="entry name" value="DHFR_CS"/>
</dbReference>
<feature type="domain" description="DHFR" evidence="9">
    <location>
        <begin position="1"/>
        <end position="161"/>
    </location>
</feature>
<accession>A0A0C9QDX8</accession>
<organism evidence="10 11">
    <name type="scientific">Lacticaseibacillus paracasei NRIC 0644</name>
    <dbReference type="NCBI Taxonomy" id="1435038"/>
    <lineage>
        <taxon>Bacteria</taxon>
        <taxon>Bacillati</taxon>
        <taxon>Bacillota</taxon>
        <taxon>Bacilli</taxon>
        <taxon>Lactobacillales</taxon>
        <taxon>Lactobacillaceae</taxon>
        <taxon>Lacticaseibacillus</taxon>
    </lineage>
</organism>
<comment type="catalytic activity">
    <reaction evidence="7">
        <text>(6S)-5,6,7,8-tetrahydrofolate + NADP(+) = 7,8-dihydrofolate + NADPH + H(+)</text>
        <dbReference type="Rhea" id="RHEA:15009"/>
        <dbReference type="ChEBI" id="CHEBI:15378"/>
        <dbReference type="ChEBI" id="CHEBI:57451"/>
        <dbReference type="ChEBI" id="CHEBI:57453"/>
        <dbReference type="ChEBI" id="CHEBI:57783"/>
        <dbReference type="ChEBI" id="CHEBI:58349"/>
        <dbReference type="EC" id="1.5.1.3"/>
    </reaction>
</comment>
<evidence type="ECO:0000259" key="9">
    <source>
        <dbReference type="PROSITE" id="PS51330"/>
    </source>
</evidence>
<dbReference type="GO" id="GO:0046655">
    <property type="term" value="P:folic acid metabolic process"/>
    <property type="evidence" value="ECO:0007669"/>
    <property type="project" value="TreeGrafter"/>
</dbReference>
<comment type="function">
    <text evidence="7">Key enzyme in folate metabolism. Catalyzes an essential reaction for de novo glycine and purine synthesis, and for DNA precursor synthesis.</text>
</comment>
<comment type="similarity">
    <text evidence="2 7 8">Belongs to the dihydrofolate reductase family.</text>
</comment>
<dbReference type="Gene3D" id="3.40.430.10">
    <property type="entry name" value="Dihydrofolate Reductase, subunit A"/>
    <property type="match status" value="1"/>
</dbReference>
<evidence type="ECO:0000313" key="11">
    <source>
        <dbReference type="Proteomes" id="UP000032552"/>
    </source>
</evidence>
<dbReference type="PANTHER" id="PTHR48069">
    <property type="entry name" value="DIHYDROFOLATE REDUCTASE"/>
    <property type="match status" value="1"/>
</dbReference>
<dbReference type="GO" id="GO:0050661">
    <property type="term" value="F:NADP binding"/>
    <property type="evidence" value="ECO:0007669"/>
    <property type="project" value="InterPro"/>
</dbReference>
<dbReference type="EC" id="1.5.1.3" evidence="3 7"/>
<dbReference type="PIRSF" id="PIRSF000194">
    <property type="entry name" value="DHFR"/>
    <property type="match status" value="1"/>
</dbReference>
<dbReference type="GO" id="GO:0006730">
    <property type="term" value="P:one-carbon metabolic process"/>
    <property type="evidence" value="ECO:0007669"/>
    <property type="project" value="UniProtKB-KW"/>
</dbReference>
<dbReference type="GO" id="GO:0004146">
    <property type="term" value="F:dihydrofolate reductase activity"/>
    <property type="evidence" value="ECO:0007669"/>
    <property type="project" value="UniProtKB-EC"/>
</dbReference>
<keyword evidence="6 7" id="KW-0560">Oxidoreductase</keyword>
<dbReference type="PROSITE" id="PS51330">
    <property type="entry name" value="DHFR_2"/>
    <property type="match status" value="1"/>
</dbReference>
<dbReference type="InterPro" id="IPR024072">
    <property type="entry name" value="DHFR-like_dom_sf"/>
</dbReference>
<evidence type="ECO:0000256" key="6">
    <source>
        <dbReference type="ARBA" id="ARBA00023002"/>
    </source>
</evidence>
<reference evidence="11" key="1">
    <citation type="submission" date="2014-05" db="EMBL/GenBank/DDBJ databases">
        <title>Whole genome sequencing of Lactobacillus casei NRIC0644.</title>
        <authorList>
            <person name="Atarashi H."/>
            <person name="Yoshida Y."/>
            <person name="Fujimura S."/>
            <person name="Tanaka N."/>
            <person name="Shiwa Y."/>
            <person name="Yoshikawa H."/>
            <person name="Okada S."/>
            <person name="Nakagawa J."/>
        </authorList>
    </citation>
    <scope>NUCLEOTIDE SEQUENCE [LARGE SCALE GENOMIC DNA]</scope>
    <source>
        <strain evidence="11">NRIC0644</strain>
    </source>
</reference>
<dbReference type="RefSeq" id="WP_045625009.1">
    <property type="nucleotide sequence ID" value="NZ_BAYM01000089.1"/>
</dbReference>
<comment type="caution">
    <text evidence="10">The sequence shown here is derived from an EMBL/GenBank/DDBJ whole genome shotgun (WGS) entry which is preliminary data.</text>
</comment>
<dbReference type="CDD" id="cd00209">
    <property type="entry name" value="DHFR"/>
    <property type="match status" value="1"/>
</dbReference>
<evidence type="ECO:0000256" key="7">
    <source>
        <dbReference type="PIRNR" id="PIRNR000194"/>
    </source>
</evidence>
<protein>
    <recommendedName>
        <fullName evidence="3 7">Dihydrofolate reductase</fullName>
        <ecNumber evidence="3 7">1.5.1.3</ecNumber>
    </recommendedName>
</protein>
<dbReference type="SUPFAM" id="SSF53597">
    <property type="entry name" value="Dihydrofolate reductase-like"/>
    <property type="match status" value="1"/>
</dbReference>
<dbReference type="InterPro" id="IPR001796">
    <property type="entry name" value="DHFR_dom"/>
</dbReference>
<name>A0A0C9QDX8_LACPA</name>
<gene>
    <name evidence="10" type="ORF">LC0644_1457</name>
</gene>
<dbReference type="PROSITE" id="PS00075">
    <property type="entry name" value="DHFR_1"/>
    <property type="match status" value="1"/>
</dbReference>
<dbReference type="UniPathway" id="UPA00077">
    <property type="reaction ID" value="UER00158"/>
</dbReference>
<dbReference type="InterPro" id="IPR012259">
    <property type="entry name" value="DHFR"/>
</dbReference>
<sequence length="163" mass="18393">MVAFLWAQDRDGVIGKDGHLPWHLPDDLHYFRTQTEGKMMVVGRRTYESFPKRPLPDRTNVVLTHQADYQAPGAIVLHQVAEVLDYAKEHADQALVIAGGAQIFSAFKDMVDTLLVTRLAGSFAGDTKIIPLDWDAFTKTSSRTVEDQNPALTHTYEVWQKQK</sequence>
<proteinExistence type="inferred from homology"/>
<dbReference type="GO" id="GO:0005829">
    <property type="term" value="C:cytosol"/>
    <property type="evidence" value="ECO:0007669"/>
    <property type="project" value="TreeGrafter"/>
</dbReference>
<comment type="pathway">
    <text evidence="1 7">Cofactor biosynthesis; tetrahydrofolate biosynthesis; 5,6,7,8-tetrahydrofolate from 7,8-dihydrofolate: step 1/1.</text>
</comment>
<evidence type="ECO:0000256" key="4">
    <source>
        <dbReference type="ARBA" id="ARBA00022563"/>
    </source>
</evidence>
<dbReference type="PRINTS" id="PR00070">
    <property type="entry name" value="DHFR"/>
</dbReference>
<evidence type="ECO:0000256" key="1">
    <source>
        <dbReference type="ARBA" id="ARBA00004903"/>
    </source>
</evidence>
<dbReference type="Proteomes" id="UP000032552">
    <property type="component" value="Unassembled WGS sequence"/>
</dbReference>
<dbReference type="PANTHER" id="PTHR48069:SF3">
    <property type="entry name" value="DIHYDROFOLATE REDUCTASE"/>
    <property type="match status" value="1"/>
</dbReference>
<dbReference type="EMBL" id="BAYM01000089">
    <property type="protein sequence ID" value="GAN36868.1"/>
    <property type="molecule type" value="Genomic_DNA"/>
</dbReference>